<protein>
    <submittedName>
        <fullName evidence="2">Pectin lyase fold/virulence factor, AmbAllergen</fullName>
    </submittedName>
</protein>
<reference evidence="2 3" key="1">
    <citation type="journal article" date="2018" name="Mol. Plant">
        <title>The genome of Artemisia annua provides insight into the evolution of Asteraceae family and artemisinin biosynthesis.</title>
        <authorList>
            <person name="Shen Q."/>
            <person name="Zhang L."/>
            <person name="Liao Z."/>
            <person name="Wang S."/>
            <person name="Yan T."/>
            <person name="Shi P."/>
            <person name="Liu M."/>
            <person name="Fu X."/>
            <person name="Pan Q."/>
            <person name="Wang Y."/>
            <person name="Lv Z."/>
            <person name="Lu X."/>
            <person name="Zhang F."/>
            <person name="Jiang W."/>
            <person name="Ma Y."/>
            <person name="Chen M."/>
            <person name="Hao X."/>
            <person name="Li L."/>
            <person name="Tang Y."/>
            <person name="Lv G."/>
            <person name="Zhou Y."/>
            <person name="Sun X."/>
            <person name="Brodelius P.E."/>
            <person name="Rose J.K.C."/>
            <person name="Tang K."/>
        </authorList>
    </citation>
    <scope>NUCLEOTIDE SEQUENCE [LARGE SCALE GENOMIC DNA]</scope>
    <source>
        <strain evidence="3">cv. Huhao1</strain>
        <tissue evidence="2">Leaf</tissue>
    </source>
</reference>
<keyword evidence="3" id="KW-1185">Reference proteome</keyword>
<keyword evidence="2" id="KW-0456">Lyase</keyword>
<feature type="transmembrane region" description="Helical" evidence="1">
    <location>
        <begin position="46"/>
        <end position="63"/>
    </location>
</feature>
<name>A0A2U1Q5S2_ARTAN</name>
<evidence type="ECO:0000313" key="3">
    <source>
        <dbReference type="Proteomes" id="UP000245207"/>
    </source>
</evidence>
<organism evidence="2 3">
    <name type="scientific">Artemisia annua</name>
    <name type="common">Sweet wormwood</name>
    <dbReference type="NCBI Taxonomy" id="35608"/>
    <lineage>
        <taxon>Eukaryota</taxon>
        <taxon>Viridiplantae</taxon>
        <taxon>Streptophyta</taxon>
        <taxon>Embryophyta</taxon>
        <taxon>Tracheophyta</taxon>
        <taxon>Spermatophyta</taxon>
        <taxon>Magnoliopsida</taxon>
        <taxon>eudicotyledons</taxon>
        <taxon>Gunneridae</taxon>
        <taxon>Pentapetalae</taxon>
        <taxon>asterids</taxon>
        <taxon>campanulids</taxon>
        <taxon>Asterales</taxon>
        <taxon>Asteraceae</taxon>
        <taxon>Asteroideae</taxon>
        <taxon>Anthemideae</taxon>
        <taxon>Artemisiinae</taxon>
        <taxon>Artemisia</taxon>
    </lineage>
</organism>
<feature type="transmembrane region" description="Helical" evidence="1">
    <location>
        <begin position="75"/>
        <end position="100"/>
    </location>
</feature>
<dbReference type="AlphaFoldDB" id="A0A2U1Q5S2"/>
<keyword evidence="1" id="KW-0472">Membrane</keyword>
<dbReference type="GO" id="GO:0016829">
    <property type="term" value="F:lyase activity"/>
    <property type="evidence" value="ECO:0007669"/>
    <property type="project" value="UniProtKB-KW"/>
</dbReference>
<proteinExistence type="predicted"/>
<comment type="caution">
    <text evidence="2">The sequence shown here is derived from an EMBL/GenBank/DDBJ whole genome shotgun (WGS) entry which is preliminary data.</text>
</comment>
<dbReference type="Proteomes" id="UP000245207">
    <property type="component" value="Unassembled WGS sequence"/>
</dbReference>
<dbReference type="STRING" id="35608.A0A2U1Q5S2"/>
<sequence length="211" mass="23654">MRLLDSWKPDKVNDAISFQVLFWADIGMLQQYLGQATIPKWWLQPWLVFAFAAIFADLCYFTKTNLVTSVSWRGGLTQVVVAAMAGAFLSHHAMIICFWYRCERMYVGQLVLKDLVQQIIVYGCDCSTSHVYQDGAKDVVLSVVVGISGESALFYYIFGLNLCAYPCMYSGSTRWKMCAIGGSGNPTINSQGDWYTAPANFDAKEVPNIFI</sequence>
<dbReference type="EMBL" id="PKPP01000393">
    <property type="protein sequence ID" value="PWA93348.1"/>
    <property type="molecule type" value="Genomic_DNA"/>
</dbReference>
<evidence type="ECO:0000256" key="1">
    <source>
        <dbReference type="SAM" id="Phobius"/>
    </source>
</evidence>
<gene>
    <name evidence="2" type="ORF">CTI12_AA072010</name>
</gene>
<accession>A0A2U1Q5S2</accession>
<keyword evidence="1" id="KW-1133">Transmembrane helix</keyword>
<keyword evidence="1" id="KW-0812">Transmembrane</keyword>
<dbReference type="OrthoDB" id="1637350at2759"/>
<evidence type="ECO:0000313" key="2">
    <source>
        <dbReference type="EMBL" id="PWA93348.1"/>
    </source>
</evidence>